<name>A0AAX6I8I8_IRIPA</name>
<comment type="caution">
    <text evidence="2">The sequence shown here is derived from an EMBL/GenBank/DDBJ whole genome shotgun (WGS) entry which is preliminary data.</text>
</comment>
<accession>A0AAX6I8I8</accession>
<dbReference type="AlphaFoldDB" id="A0AAX6I8I8"/>
<sequence length="78" mass="8844">MYMFASMGVSLKMKILVQSIQVLVYFLCTTFVTKETMGGGVHEEDDRELEPTMASNRMGPLRGQQRGRRELEPTMVSV</sequence>
<organism evidence="2 3">
    <name type="scientific">Iris pallida</name>
    <name type="common">Sweet iris</name>
    <dbReference type="NCBI Taxonomy" id="29817"/>
    <lineage>
        <taxon>Eukaryota</taxon>
        <taxon>Viridiplantae</taxon>
        <taxon>Streptophyta</taxon>
        <taxon>Embryophyta</taxon>
        <taxon>Tracheophyta</taxon>
        <taxon>Spermatophyta</taxon>
        <taxon>Magnoliopsida</taxon>
        <taxon>Liliopsida</taxon>
        <taxon>Asparagales</taxon>
        <taxon>Iridaceae</taxon>
        <taxon>Iridoideae</taxon>
        <taxon>Irideae</taxon>
        <taxon>Iris</taxon>
    </lineage>
</organism>
<evidence type="ECO:0000313" key="2">
    <source>
        <dbReference type="EMBL" id="KAJ6849233.1"/>
    </source>
</evidence>
<dbReference type="Proteomes" id="UP001140949">
    <property type="component" value="Unassembled WGS sequence"/>
</dbReference>
<reference evidence="2" key="2">
    <citation type="submission" date="2023-04" db="EMBL/GenBank/DDBJ databases">
        <authorList>
            <person name="Bruccoleri R.E."/>
            <person name="Oakeley E.J."/>
            <person name="Faust A.-M."/>
            <person name="Dessus-Babus S."/>
            <person name="Altorfer M."/>
            <person name="Burckhardt D."/>
            <person name="Oertli M."/>
            <person name="Naumann U."/>
            <person name="Petersen F."/>
            <person name="Wong J."/>
        </authorList>
    </citation>
    <scope>NUCLEOTIDE SEQUENCE</scope>
    <source>
        <strain evidence="2">GSM-AAB239-AS_SAM_17_03QT</strain>
        <tissue evidence="2">Leaf</tissue>
    </source>
</reference>
<keyword evidence="3" id="KW-1185">Reference proteome</keyword>
<protein>
    <submittedName>
        <fullName evidence="2">ADP-ribosylation factor GTPase-activating protein AGD7-like</fullName>
    </submittedName>
</protein>
<gene>
    <name evidence="2" type="ORF">M6B38_269510</name>
</gene>
<reference evidence="2" key="1">
    <citation type="journal article" date="2023" name="GigaByte">
        <title>Genome assembly of the bearded iris, Iris pallida Lam.</title>
        <authorList>
            <person name="Bruccoleri R.E."/>
            <person name="Oakeley E.J."/>
            <person name="Faust A.M.E."/>
            <person name="Altorfer M."/>
            <person name="Dessus-Babus S."/>
            <person name="Burckhardt D."/>
            <person name="Oertli M."/>
            <person name="Naumann U."/>
            <person name="Petersen F."/>
            <person name="Wong J."/>
        </authorList>
    </citation>
    <scope>NUCLEOTIDE SEQUENCE</scope>
    <source>
        <strain evidence="2">GSM-AAB239-AS_SAM_17_03QT</strain>
    </source>
</reference>
<proteinExistence type="predicted"/>
<evidence type="ECO:0000313" key="3">
    <source>
        <dbReference type="Proteomes" id="UP001140949"/>
    </source>
</evidence>
<dbReference type="EMBL" id="JANAVB010003600">
    <property type="protein sequence ID" value="KAJ6849233.1"/>
    <property type="molecule type" value="Genomic_DNA"/>
</dbReference>
<feature type="region of interest" description="Disordered" evidence="1">
    <location>
        <begin position="37"/>
        <end position="78"/>
    </location>
</feature>
<evidence type="ECO:0000256" key="1">
    <source>
        <dbReference type="SAM" id="MobiDB-lite"/>
    </source>
</evidence>